<accession>C0BXH6</accession>
<comment type="caution">
    <text evidence="3">The sequence shown here is derived from an EMBL/GenBank/DDBJ whole genome shotgun (WGS) entry which is preliminary data.</text>
</comment>
<dbReference type="EMBL" id="ABYI02000012">
    <property type="protein sequence ID" value="EEG75283.1"/>
    <property type="molecule type" value="Genomic_DNA"/>
</dbReference>
<name>C0BXH6_9FIRM</name>
<evidence type="ECO:0000256" key="1">
    <source>
        <dbReference type="ARBA" id="ARBA00023002"/>
    </source>
</evidence>
<dbReference type="InterPro" id="IPR036812">
    <property type="entry name" value="NAD(P)_OxRdtase_dom_sf"/>
</dbReference>
<keyword evidence="4" id="KW-1185">Reference proteome</keyword>
<dbReference type="PANTHER" id="PTHR43625:SF77">
    <property type="entry name" value="ALDO-KETO REDUCTASE"/>
    <property type="match status" value="1"/>
</dbReference>
<evidence type="ECO:0000313" key="4">
    <source>
        <dbReference type="Proteomes" id="UP000004893"/>
    </source>
</evidence>
<dbReference type="RefSeq" id="WP_006441845.1">
    <property type="nucleotide sequence ID" value="NZ_CP036524.1"/>
</dbReference>
<dbReference type="PANTHER" id="PTHR43625">
    <property type="entry name" value="AFLATOXIN B1 ALDEHYDE REDUCTASE"/>
    <property type="match status" value="1"/>
</dbReference>
<dbReference type="STRING" id="553973.CLOHYLEM_04513"/>
<feature type="domain" description="NADP-dependent oxidoreductase" evidence="2">
    <location>
        <begin position="15"/>
        <end position="308"/>
    </location>
</feature>
<dbReference type="AlphaFoldDB" id="C0BXH6"/>
<dbReference type="InterPro" id="IPR023210">
    <property type="entry name" value="NADP_OxRdtase_dom"/>
</dbReference>
<protein>
    <submittedName>
        <fullName evidence="3">Oxidoreductase, aldo/keto reductase family protein</fullName>
    </submittedName>
</protein>
<dbReference type="OrthoDB" id="9804790at2"/>
<dbReference type="Proteomes" id="UP000004893">
    <property type="component" value="Unassembled WGS sequence"/>
</dbReference>
<dbReference type="Gene3D" id="3.20.20.100">
    <property type="entry name" value="NADP-dependent oxidoreductase domain"/>
    <property type="match status" value="1"/>
</dbReference>
<dbReference type="GO" id="GO:0005737">
    <property type="term" value="C:cytoplasm"/>
    <property type="evidence" value="ECO:0007669"/>
    <property type="project" value="TreeGrafter"/>
</dbReference>
<dbReference type="InterPro" id="IPR020471">
    <property type="entry name" value="AKR"/>
</dbReference>
<dbReference type="InterPro" id="IPR050791">
    <property type="entry name" value="Aldo-Keto_reductase"/>
</dbReference>
<organism evidence="3 4">
    <name type="scientific">[Clostridium] hylemonae DSM 15053</name>
    <dbReference type="NCBI Taxonomy" id="553973"/>
    <lineage>
        <taxon>Bacteria</taxon>
        <taxon>Bacillati</taxon>
        <taxon>Bacillota</taxon>
        <taxon>Clostridia</taxon>
        <taxon>Lachnospirales</taxon>
        <taxon>Lachnospiraceae</taxon>
    </lineage>
</organism>
<gene>
    <name evidence="3" type="ORF">CLOHYLEM_04513</name>
</gene>
<dbReference type="HOGENOM" id="CLU_023205_2_1_9"/>
<reference evidence="3" key="1">
    <citation type="submission" date="2009-02" db="EMBL/GenBank/DDBJ databases">
        <authorList>
            <person name="Fulton L."/>
            <person name="Clifton S."/>
            <person name="Fulton B."/>
            <person name="Xu J."/>
            <person name="Minx P."/>
            <person name="Pepin K.H."/>
            <person name="Johnson M."/>
            <person name="Bhonagiri V."/>
            <person name="Nash W.E."/>
            <person name="Mardis E.R."/>
            <person name="Wilson R.K."/>
        </authorList>
    </citation>
    <scope>NUCLEOTIDE SEQUENCE [LARGE SCALE GENOMIC DNA]</scope>
    <source>
        <strain evidence="3">DSM 15053</strain>
    </source>
</reference>
<dbReference type="SUPFAM" id="SSF51430">
    <property type="entry name" value="NAD(P)-linked oxidoreductase"/>
    <property type="match status" value="1"/>
</dbReference>
<proteinExistence type="predicted"/>
<dbReference type="eggNOG" id="COG0667">
    <property type="taxonomic scope" value="Bacteria"/>
</dbReference>
<evidence type="ECO:0000259" key="2">
    <source>
        <dbReference type="Pfam" id="PF00248"/>
    </source>
</evidence>
<sequence length="329" mass="36754">MKKRILGKSGLAVSAIGLGCMGLSQSYPPFPDRNESIVLIRRAIEMGENFFDTSELYAVYQNEELVGEALEPFRDQVVIATKFGWNIQGGKVLGLDSSPAAIRKAVDGSLKRLRTDHIDLYYQHRVDPKVPIEEVAETMKELKKEGKILYWGLSEASVETIRRAHAVFPVTAVQNEYSMWYRQPEQELLPVLEELGIGLVAFSPLGKGFLTGAVTKDAVFAENDIRHSIPRFNDPDNLAANQKLAQALSDFAKERELAPAQIALSWLLYQKPWIVPIPGTKKADRLQENMSAAYVELTETDRNKLNEMLAGIEIVGARYSAAQESMTNR</sequence>
<dbReference type="PRINTS" id="PR00069">
    <property type="entry name" value="ALDKETRDTASE"/>
</dbReference>
<dbReference type="GO" id="GO:0016491">
    <property type="term" value="F:oxidoreductase activity"/>
    <property type="evidence" value="ECO:0007669"/>
    <property type="project" value="UniProtKB-KW"/>
</dbReference>
<reference evidence="3" key="2">
    <citation type="submission" date="2013-06" db="EMBL/GenBank/DDBJ databases">
        <title>Draft genome sequence of Clostridium hylemonae (DSM 15053).</title>
        <authorList>
            <person name="Sudarsanam P."/>
            <person name="Ley R."/>
            <person name="Guruge J."/>
            <person name="Turnbaugh P.J."/>
            <person name="Mahowald M."/>
            <person name="Liep D."/>
            <person name="Gordon J."/>
        </authorList>
    </citation>
    <scope>NUCLEOTIDE SEQUENCE</scope>
    <source>
        <strain evidence="3">DSM 15053</strain>
    </source>
</reference>
<evidence type="ECO:0000313" key="3">
    <source>
        <dbReference type="EMBL" id="EEG75283.1"/>
    </source>
</evidence>
<keyword evidence="1" id="KW-0560">Oxidoreductase</keyword>
<dbReference type="CDD" id="cd19078">
    <property type="entry name" value="AKR_AKR13C1_2"/>
    <property type="match status" value="1"/>
</dbReference>
<dbReference type="Pfam" id="PF00248">
    <property type="entry name" value="Aldo_ket_red"/>
    <property type="match status" value="1"/>
</dbReference>
<dbReference type="PROSITE" id="PS51257">
    <property type="entry name" value="PROKAR_LIPOPROTEIN"/>
    <property type="match status" value="1"/>
</dbReference>